<dbReference type="PANTHER" id="PTHR30146:SF148">
    <property type="entry name" value="HTH-TYPE TRANSCRIPTIONAL REPRESSOR PURR-RELATED"/>
    <property type="match status" value="1"/>
</dbReference>
<dbReference type="InterPro" id="IPR028082">
    <property type="entry name" value="Peripla_BP_I"/>
</dbReference>
<evidence type="ECO:0000256" key="3">
    <source>
        <dbReference type="ARBA" id="ARBA00023125"/>
    </source>
</evidence>
<dbReference type="SMART" id="SM00354">
    <property type="entry name" value="HTH_LACI"/>
    <property type="match status" value="1"/>
</dbReference>
<keyword evidence="1" id="KW-0678">Repressor</keyword>
<gene>
    <name evidence="5" type="ORF">BCR15_05110</name>
</gene>
<dbReference type="SUPFAM" id="SSF53822">
    <property type="entry name" value="Periplasmic binding protein-like I"/>
    <property type="match status" value="1"/>
</dbReference>
<dbReference type="GO" id="GO:0003700">
    <property type="term" value="F:DNA-binding transcription factor activity"/>
    <property type="evidence" value="ECO:0007669"/>
    <property type="project" value="TreeGrafter"/>
</dbReference>
<evidence type="ECO:0000256" key="4">
    <source>
        <dbReference type="ARBA" id="ARBA00023163"/>
    </source>
</evidence>
<keyword evidence="6" id="KW-1185">Reference proteome</keyword>
<organism evidence="5 6">
    <name type="scientific">Tessaracoccus lapidicaptus</name>
    <dbReference type="NCBI Taxonomy" id="1427523"/>
    <lineage>
        <taxon>Bacteria</taxon>
        <taxon>Bacillati</taxon>
        <taxon>Actinomycetota</taxon>
        <taxon>Actinomycetes</taxon>
        <taxon>Propionibacteriales</taxon>
        <taxon>Propionibacteriaceae</taxon>
        <taxon>Tessaracoccus</taxon>
    </lineage>
</organism>
<dbReference type="CDD" id="cd01392">
    <property type="entry name" value="HTH_LacI"/>
    <property type="match status" value="1"/>
</dbReference>
<dbReference type="Pfam" id="PF00356">
    <property type="entry name" value="LacI"/>
    <property type="match status" value="1"/>
</dbReference>
<dbReference type="AlphaFoldDB" id="A0A1C0AL19"/>
<dbReference type="PROSITE" id="PS50932">
    <property type="entry name" value="HTH_LACI_2"/>
    <property type="match status" value="1"/>
</dbReference>
<dbReference type="EMBL" id="MBQD01000022">
    <property type="protein sequence ID" value="OCL33215.1"/>
    <property type="molecule type" value="Genomic_DNA"/>
</dbReference>
<keyword evidence="3" id="KW-0238">DNA-binding</keyword>
<sequence>MPTMREVAAAAGVSTATVSRVANGAAGVDPALARRVRTVIEEMGYRPNLVARGLRKQATRLLALVIPDIENAFFTSLCRGVEDVARRENYSVMLCNTDEDPGKEASYLEVLAAHSVSGVIISAAAVTSDLSAVTDQGIAVVGVGRRLGPEFDCVRTDSEGGARQATRHLLSFGAERVACITGPEDVVTSEERLEGYRQAIEMSGRAVDEDLIVRANFREDGAYRAMNQLLDLDSPPDGVFVANNRMTIGALRACRERGVAIPEQLSLVGFDDLPWADLTTPSITTMRQPTYELGSAAARLLLERIGGEQGPGREMVFQPELAARQSSIKRGTRSAS</sequence>
<dbReference type="GO" id="GO:0000976">
    <property type="term" value="F:transcription cis-regulatory region binding"/>
    <property type="evidence" value="ECO:0007669"/>
    <property type="project" value="TreeGrafter"/>
</dbReference>
<evidence type="ECO:0000256" key="1">
    <source>
        <dbReference type="ARBA" id="ARBA00022491"/>
    </source>
</evidence>
<dbReference type="RefSeq" id="WP_068751781.1">
    <property type="nucleotide sequence ID" value="NZ_LR214441.1"/>
</dbReference>
<evidence type="ECO:0000313" key="6">
    <source>
        <dbReference type="Proteomes" id="UP000093501"/>
    </source>
</evidence>
<dbReference type="InterPro" id="IPR046335">
    <property type="entry name" value="LacI/GalR-like_sensor"/>
</dbReference>
<name>A0A1C0AL19_9ACTN</name>
<accession>A0A1C0AL19</accession>
<evidence type="ECO:0000256" key="2">
    <source>
        <dbReference type="ARBA" id="ARBA00023015"/>
    </source>
</evidence>
<dbReference type="Gene3D" id="3.40.50.2300">
    <property type="match status" value="2"/>
</dbReference>
<dbReference type="CDD" id="cd06267">
    <property type="entry name" value="PBP1_LacI_sugar_binding-like"/>
    <property type="match status" value="1"/>
</dbReference>
<dbReference type="PANTHER" id="PTHR30146">
    <property type="entry name" value="LACI-RELATED TRANSCRIPTIONAL REPRESSOR"/>
    <property type="match status" value="1"/>
</dbReference>
<dbReference type="SUPFAM" id="SSF47413">
    <property type="entry name" value="lambda repressor-like DNA-binding domains"/>
    <property type="match status" value="1"/>
</dbReference>
<dbReference type="Pfam" id="PF13377">
    <property type="entry name" value="Peripla_BP_3"/>
    <property type="match status" value="1"/>
</dbReference>
<comment type="caution">
    <text evidence="5">The sequence shown here is derived from an EMBL/GenBank/DDBJ whole genome shotgun (WGS) entry which is preliminary data.</text>
</comment>
<proteinExistence type="predicted"/>
<dbReference type="Proteomes" id="UP000093501">
    <property type="component" value="Unassembled WGS sequence"/>
</dbReference>
<keyword evidence="2" id="KW-0805">Transcription regulation</keyword>
<keyword evidence="4" id="KW-0804">Transcription</keyword>
<dbReference type="Gene3D" id="1.10.260.40">
    <property type="entry name" value="lambda repressor-like DNA-binding domains"/>
    <property type="match status" value="1"/>
</dbReference>
<reference evidence="6" key="1">
    <citation type="submission" date="2016-07" db="EMBL/GenBank/DDBJ databases">
        <authorList>
            <person name="Florea S."/>
            <person name="Webb J.S."/>
            <person name="Jaromczyk J."/>
            <person name="Schardl C.L."/>
        </authorList>
    </citation>
    <scope>NUCLEOTIDE SEQUENCE [LARGE SCALE GENOMIC DNA]</scope>
    <source>
        <strain evidence="6">IPBSL-7</strain>
    </source>
</reference>
<evidence type="ECO:0000313" key="5">
    <source>
        <dbReference type="EMBL" id="OCL33215.1"/>
    </source>
</evidence>
<dbReference type="InterPro" id="IPR010982">
    <property type="entry name" value="Lambda_DNA-bd_dom_sf"/>
</dbReference>
<dbReference type="InterPro" id="IPR000843">
    <property type="entry name" value="HTH_LacI"/>
</dbReference>
<protein>
    <submittedName>
        <fullName evidence="5">Uncharacterized protein</fullName>
    </submittedName>
</protein>